<feature type="region of interest" description="Disordered" evidence="1">
    <location>
        <begin position="41"/>
        <end position="72"/>
    </location>
</feature>
<dbReference type="Proteomes" id="UP001066276">
    <property type="component" value="Chromosome 11"/>
</dbReference>
<evidence type="ECO:0000313" key="2">
    <source>
        <dbReference type="EMBL" id="KAJ1087521.1"/>
    </source>
</evidence>
<sequence length="72" mass="7799">MPELLTRAPAGIRQMPGLRCPQDVPGVAGLADTDNTLCQPLPPWPDYSPRQGSPAGHWGSGRVTAAWPRRRL</sequence>
<reference evidence="2" key="1">
    <citation type="journal article" date="2022" name="bioRxiv">
        <title>Sequencing and chromosome-scale assembly of the giantPleurodeles waltlgenome.</title>
        <authorList>
            <person name="Brown T."/>
            <person name="Elewa A."/>
            <person name="Iarovenko S."/>
            <person name="Subramanian E."/>
            <person name="Araus A.J."/>
            <person name="Petzold A."/>
            <person name="Susuki M."/>
            <person name="Suzuki K.-i.T."/>
            <person name="Hayashi T."/>
            <person name="Toyoda A."/>
            <person name="Oliveira C."/>
            <person name="Osipova E."/>
            <person name="Leigh N.D."/>
            <person name="Simon A."/>
            <person name="Yun M.H."/>
        </authorList>
    </citation>
    <scope>NUCLEOTIDE SEQUENCE</scope>
    <source>
        <strain evidence="2">20211129_DDA</strain>
        <tissue evidence="2">Liver</tissue>
    </source>
</reference>
<dbReference type="EMBL" id="JANPWB010000015">
    <property type="protein sequence ID" value="KAJ1087521.1"/>
    <property type="molecule type" value="Genomic_DNA"/>
</dbReference>
<keyword evidence="3" id="KW-1185">Reference proteome</keyword>
<evidence type="ECO:0000256" key="1">
    <source>
        <dbReference type="SAM" id="MobiDB-lite"/>
    </source>
</evidence>
<evidence type="ECO:0000313" key="3">
    <source>
        <dbReference type="Proteomes" id="UP001066276"/>
    </source>
</evidence>
<name>A0AAV7L7D0_PLEWA</name>
<accession>A0AAV7L7D0</accession>
<protein>
    <submittedName>
        <fullName evidence="2">Uncharacterized protein</fullName>
    </submittedName>
</protein>
<dbReference type="AlphaFoldDB" id="A0AAV7L7D0"/>
<gene>
    <name evidence="2" type="ORF">NDU88_000688</name>
</gene>
<comment type="caution">
    <text evidence="2">The sequence shown here is derived from an EMBL/GenBank/DDBJ whole genome shotgun (WGS) entry which is preliminary data.</text>
</comment>
<proteinExistence type="predicted"/>
<organism evidence="2 3">
    <name type="scientific">Pleurodeles waltl</name>
    <name type="common">Iberian ribbed newt</name>
    <dbReference type="NCBI Taxonomy" id="8319"/>
    <lineage>
        <taxon>Eukaryota</taxon>
        <taxon>Metazoa</taxon>
        <taxon>Chordata</taxon>
        <taxon>Craniata</taxon>
        <taxon>Vertebrata</taxon>
        <taxon>Euteleostomi</taxon>
        <taxon>Amphibia</taxon>
        <taxon>Batrachia</taxon>
        <taxon>Caudata</taxon>
        <taxon>Salamandroidea</taxon>
        <taxon>Salamandridae</taxon>
        <taxon>Pleurodelinae</taxon>
        <taxon>Pleurodeles</taxon>
    </lineage>
</organism>